<protein>
    <recommendedName>
        <fullName evidence="5">TonB C-terminal domain-containing protein</fullName>
    </recommendedName>
</protein>
<keyword evidence="2" id="KW-0812">Transmembrane</keyword>
<dbReference type="GO" id="GO:0055085">
    <property type="term" value="P:transmembrane transport"/>
    <property type="evidence" value="ECO:0007669"/>
    <property type="project" value="InterPro"/>
</dbReference>
<dbReference type="Proteomes" id="UP000076404">
    <property type="component" value="Chromosome"/>
</dbReference>
<sequence length="234" mass="24685">MFSTLIESRAKSPRRTAGSIASVTLHAAVVGALVAATANATVRTENDPAETRVIFQTTPPAPPPPPAAPTNVPRVYTNSAPALGAPSLNIPIDIPTGIPPVDLSRAVTNADDFSKGIRGVGTGIPGGNQSATNADYYFEGQVEKPVMTLPGTAGPLFPEMLRSAGVMGQVLAEFVVDSTGRAEMGTFKVLKSDHELFTSAVKQALMRMRFLPAEVGDRKVAQLVQQTFQFTLNR</sequence>
<dbReference type="KEGG" id="gph:GEMMAAP_14755"/>
<dbReference type="RefSeq" id="WP_026848566.1">
    <property type="nucleotide sequence ID" value="NZ_CP011454.1"/>
</dbReference>
<keyword evidence="3" id="KW-1133">Transmembrane helix</keyword>
<evidence type="ECO:0000256" key="3">
    <source>
        <dbReference type="ARBA" id="ARBA00022989"/>
    </source>
</evidence>
<dbReference type="InterPro" id="IPR006260">
    <property type="entry name" value="TonB/TolA_C"/>
</dbReference>
<name>A0A143BL02_9BACT</name>
<keyword evidence="7" id="KW-1185">Reference proteome</keyword>
<dbReference type="InterPro" id="IPR037682">
    <property type="entry name" value="TonB_C"/>
</dbReference>
<reference evidence="6 7" key="2">
    <citation type="journal article" date="2016" name="Environ. Microbiol. Rep.">
        <title>Metagenomic evidence for the presence of phototrophic Gemmatimonadetes bacteria in diverse environments.</title>
        <authorList>
            <person name="Zeng Y."/>
            <person name="Baumbach J."/>
            <person name="Barbosa E.G."/>
            <person name="Azevedo V."/>
            <person name="Zhang C."/>
            <person name="Koblizek M."/>
        </authorList>
    </citation>
    <scope>NUCLEOTIDE SEQUENCE [LARGE SCALE GENOMIC DNA]</scope>
    <source>
        <strain evidence="6 7">AP64</strain>
    </source>
</reference>
<dbReference type="Gene3D" id="3.30.1150.10">
    <property type="match status" value="1"/>
</dbReference>
<accession>A0A143BL02</accession>
<dbReference type="EMBL" id="CP011454">
    <property type="protein sequence ID" value="AMW05716.1"/>
    <property type="molecule type" value="Genomic_DNA"/>
</dbReference>
<dbReference type="SUPFAM" id="SSF74653">
    <property type="entry name" value="TolA/TonB C-terminal domain"/>
    <property type="match status" value="1"/>
</dbReference>
<evidence type="ECO:0000256" key="1">
    <source>
        <dbReference type="ARBA" id="ARBA00004167"/>
    </source>
</evidence>
<organism evidence="6 7">
    <name type="scientific">Gemmatimonas phototrophica</name>
    <dbReference type="NCBI Taxonomy" id="1379270"/>
    <lineage>
        <taxon>Bacteria</taxon>
        <taxon>Pseudomonadati</taxon>
        <taxon>Gemmatimonadota</taxon>
        <taxon>Gemmatimonadia</taxon>
        <taxon>Gemmatimonadales</taxon>
        <taxon>Gemmatimonadaceae</taxon>
        <taxon>Gemmatimonas</taxon>
    </lineage>
</organism>
<dbReference type="OrthoDB" id="9814002at2"/>
<reference evidence="6 7" key="1">
    <citation type="journal article" date="2014" name="Proc. Natl. Acad. Sci. U.S.A.">
        <title>Functional type 2 photosynthetic reaction centers found in the rare bacterial phylum Gemmatimonadetes.</title>
        <authorList>
            <person name="Zeng Y."/>
            <person name="Feng F."/>
            <person name="Medova H."/>
            <person name="Dean J."/>
            <person name="Koblizek M."/>
        </authorList>
    </citation>
    <scope>NUCLEOTIDE SEQUENCE [LARGE SCALE GENOMIC DNA]</scope>
    <source>
        <strain evidence="6 7">AP64</strain>
    </source>
</reference>
<dbReference type="NCBIfam" id="TIGR01352">
    <property type="entry name" value="tonB_Cterm"/>
    <property type="match status" value="1"/>
</dbReference>
<dbReference type="eggNOG" id="COG0810">
    <property type="taxonomic scope" value="Bacteria"/>
</dbReference>
<dbReference type="STRING" id="1379270.GEMMAAP_14755"/>
<proteinExistence type="predicted"/>
<keyword evidence="4" id="KW-0472">Membrane</keyword>
<evidence type="ECO:0000256" key="4">
    <source>
        <dbReference type="ARBA" id="ARBA00023136"/>
    </source>
</evidence>
<dbReference type="GO" id="GO:0016020">
    <property type="term" value="C:membrane"/>
    <property type="evidence" value="ECO:0007669"/>
    <property type="project" value="UniProtKB-SubCell"/>
</dbReference>
<evidence type="ECO:0000259" key="5">
    <source>
        <dbReference type="Pfam" id="PF03544"/>
    </source>
</evidence>
<comment type="subcellular location">
    <subcellularLocation>
        <location evidence="1">Membrane</location>
        <topology evidence="1">Single-pass membrane protein</topology>
    </subcellularLocation>
</comment>
<evidence type="ECO:0000313" key="7">
    <source>
        <dbReference type="Proteomes" id="UP000076404"/>
    </source>
</evidence>
<feature type="domain" description="TonB C-terminal" evidence="5">
    <location>
        <begin position="155"/>
        <end position="232"/>
    </location>
</feature>
<evidence type="ECO:0000256" key="2">
    <source>
        <dbReference type="ARBA" id="ARBA00022692"/>
    </source>
</evidence>
<gene>
    <name evidence="6" type="ORF">GEMMAAP_14755</name>
</gene>
<dbReference type="AlphaFoldDB" id="A0A143BL02"/>
<evidence type="ECO:0000313" key="6">
    <source>
        <dbReference type="EMBL" id="AMW05716.1"/>
    </source>
</evidence>
<dbReference type="Pfam" id="PF03544">
    <property type="entry name" value="TonB_C"/>
    <property type="match status" value="1"/>
</dbReference>